<reference evidence="1 2" key="1">
    <citation type="submission" date="2019-07" db="EMBL/GenBank/DDBJ databases">
        <title>Whole genome shotgun sequence of Acetobacter oeni NBRC 105207.</title>
        <authorList>
            <person name="Hosoyama A."/>
            <person name="Uohara A."/>
            <person name="Ohji S."/>
            <person name="Ichikawa N."/>
        </authorList>
    </citation>
    <scope>NUCLEOTIDE SEQUENCE [LARGE SCALE GENOMIC DNA]</scope>
    <source>
        <strain evidence="1 2">NBRC 105207</strain>
    </source>
</reference>
<dbReference type="OrthoDB" id="7225371at2"/>
<dbReference type="AlphaFoldDB" id="A0A511XPU5"/>
<sequence length="175" mass="20221">MMHIPSISYVPPKEVFSADMTRESQKSDGPVIVDAAHSPAPLQTVGWMVTPPTGRSWVTDDNPERYRILGYTITPLVEAKAAQETTTAAVEEENRKCKARHANDLVMLAHIFKRLRTIIENKYDYDNMKIRDDLRQWGLIEPNDRRVLLPTKEGRRLENVLELEWLRTKARRGLR</sequence>
<dbReference type="EMBL" id="BJYG01000064">
    <property type="protein sequence ID" value="GEN64980.1"/>
    <property type="molecule type" value="Genomic_DNA"/>
</dbReference>
<evidence type="ECO:0000313" key="1">
    <source>
        <dbReference type="EMBL" id="GEN64980.1"/>
    </source>
</evidence>
<name>A0A511XPU5_9PROT</name>
<comment type="caution">
    <text evidence="1">The sequence shown here is derived from an EMBL/GenBank/DDBJ whole genome shotgun (WGS) entry which is preliminary data.</text>
</comment>
<proteinExistence type="predicted"/>
<gene>
    <name evidence="1" type="ORF">AOE01nite_32040</name>
</gene>
<protein>
    <submittedName>
        <fullName evidence="1">Uncharacterized protein</fullName>
    </submittedName>
</protein>
<accession>A0A511XPU5</accession>
<evidence type="ECO:0000313" key="2">
    <source>
        <dbReference type="Proteomes" id="UP000321746"/>
    </source>
</evidence>
<dbReference type="Proteomes" id="UP000321746">
    <property type="component" value="Unassembled WGS sequence"/>
</dbReference>
<organism evidence="1 2">
    <name type="scientific">Acetobacter oeni</name>
    <dbReference type="NCBI Taxonomy" id="304077"/>
    <lineage>
        <taxon>Bacteria</taxon>
        <taxon>Pseudomonadati</taxon>
        <taxon>Pseudomonadota</taxon>
        <taxon>Alphaproteobacteria</taxon>
        <taxon>Acetobacterales</taxon>
        <taxon>Acetobacteraceae</taxon>
        <taxon>Acetobacter</taxon>
    </lineage>
</organism>
<dbReference type="RefSeq" id="WP_146892399.1">
    <property type="nucleotide sequence ID" value="NZ_BJYG01000064.1"/>
</dbReference>
<keyword evidence="2" id="KW-1185">Reference proteome</keyword>